<evidence type="ECO:0000313" key="3">
    <source>
        <dbReference type="EMBL" id="QHW34727.1"/>
    </source>
</evidence>
<evidence type="ECO:0000259" key="2">
    <source>
        <dbReference type="PROSITE" id="PS50835"/>
    </source>
</evidence>
<dbReference type="Pfam" id="PF00963">
    <property type="entry name" value="Cohesin"/>
    <property type="match status" value="1"/>
</dbReference>
<dbReference type="InterPro" id="IPR036439">
    <property type="entry name" value="Dockerin_dom_sf"/>
</dbReference>
<dbReference type="Pfam" id="PF06452">
    <property type="entry name" value="CBM9_1"/>
    <property type="match status" value="1"/>
</dbReference>
<sequence>MNKRILSLLLAATMAVSGIVTSASRTYADPAAPDEPVSVTIDKTVQYQQIEGFGGFGGSKPGWEAGPYYDSQFLNTIVDDLGVTIVRDEVPSNFEQEPGNWNIDGSLASTSCTSQTSALNVHIDYLKALKEKADAAGQPLKIIASVWSPPYWMKYVHCIFGQDTNWNKLIMSEIPSGEDPNDYKEEYAKWLIQYIKVMKEQAGVDIYALSVANEPAFGEPYQSAVYTPDELARVIKYVGQRFQEEGLPTKIFGPEDVQTTDRILSYMNAIGADPATRQEADIFAVHGYGADGISAPNANIANWTQVSQAAETYGKPLWMTETSGYSPDWSGAMALAKSINIALKYGKVSAWVFWSLADHSPSEFSLISDAGPNPTYYASKQYYRYIRPGAVQVDSRTSDPELLVSSFIHRQEKTLTTVLVNTGASAKTIALNVNGGNAPAQYTMIRSSESEQAGIIGTVNAADTVTIPAQSVVTLVGATPEEDAPQPPAIVTQPVSVSAGTGGTAEFSVEAIGTPDLAFQWQLNGQDLPGETGRKLFVKDVSPQTTGNYTVNIISPYGSATSTPAALTMAGFTGLPIVKTTAAPVIDGSADPVWDNAAAIPLSKNVIGVPSSAAEFSGTVQAMWDEQNLYYLYQITDNTTDNPGDTVEAFLDLDNSKSQSYGSDDYQFSFKRDGSALNEYKHSATAGAVYHTTEKAGGYTVEASIPWASLGMTPSAGTIIGADAASDDDLGDGNRYKIAFNTTNNDIWLNPSYMGVAQLTTGVVTPAAPDTKLTIVSSSVHANAGDEVNVTLGAQTAVDLYGFDVTLHFDTDAFELADAALNGGFGTDGDDAYFDYQPVEGGIRMIGTLLGADAGKSGDLSLLDVKLKAKKAGPVNLSAGASSEWSDRSSHVHPFLLTESALTSLTLQSLSSAALIDEGQTVELVIGASNAQDLYGFDTSLLYDADKFELVDAQVSTEFAGANQDAYFVSSPSSGKVRLVGTLQGDMPGRTAEQLPLVHVRLKAIASGSVNLALADGATWTNGDAALLPFQSSGSVKLTIANADVVQPAGISINDLSAVAKAFGKHQGGSGYNEKLDLNKDGKIDIIDIAYVANHLLGSI</sequence>
<evidence type="ECO:0000256" key="1">
    <source>
        <dbReference type="SAM" id="SignalP"/>
    </source>
</evidence>
<dbReference type="InterPro" id="IPR039743">
    <property type="entry name" value="6GAL/EXGAL"/>
</dbReference>
<dbReference type="Pfam" id="PF02057">
    <property type="entry name" value="Glyco_hydro_59"/>
    <property type="match status" value="1"/>
</dbReference>
<dbReference type="KEGG" id="prz:GZH47_30645"/>
<feature type="signal peptide" evidence="1">
    <location>
        <begin position="1"/>
        <end position="22"/>
    </location>
</feature>
<dbReference type="Gene3D" id="2.60.40.680">
    <property type="match status" value="2"/>
</dbReference>
<name>A0A6C0P814_9BACL</name>
<feature type="domain" description="Ig-like" evidence="2">
    <location>
        <begin position="488"/>
        <end position="568"/>
    </location>
</feature>
<dbReference type="CDD" id="cd08547">
    <property type="entry name" value="Type_II_cohesin"/>
    <property type="match status" value="2"/>
</dbReference>
<dbReference type="InterPro" id="IPR002105">
    <property type="entry name" value="Dockerin_1_rpt"/>
</dbReference>
<dbReference type="InterPro" id="IPR049161">
    <property type="entry name" value="GH59_cat"/>
</dbReference>
<proteinExistence type="predicted"/>
<dbReference type="InterPro" id="IPR013098">
    <property type="entry name" value="Ig_I-set"/>
</dbReference>
<dbReference type="Gene3D" id="2.60.40.10">
    <property type="entry name" value="Immunoglobulins"/>
    <property type="match status" value="1"/>
</dbReference>
<dbReference type="EMBL" id="CP048286">
    <property type="protein sequence ID" value="QHW34727.1"/>
    <property type="molecule type" value="Genomic_DNA"/>
</dbReference>
<keyword evidence="4" id="KW-1185">Reference proteome</keyword>
<reference evidence="3 4" key="1">
    <citation type="submission" date="2020-02" db="EMBL/GenBank/DDBJ databases">
        <title>Paenibacillus sp. nov., isolated from rhizosphere soil of tomato.</title>
        <authorList>
            <person name="Weon H.-Y."/>
            <person name="Lee S.A."/>
        </authorList>
    </citation>
    <scope>NUCLEOTIDE SEQUENCE [LARGE SCALE GENOMIC DNA]</scope>
    <source>
        <strain evidence="3 4">14171R-81</strain>
    </source>
</reference>
<dbReference type="Pfam" id="PF00404">
    <property type="entry name" value="Dockerin_1"/>
    <property type="match status" value="1"/>
</dbReference>
<accession>A0A6C0P814</accession>
<dbReference type="InterPro" id="IPR013780">
    <property type="entry name" value="Glyco_hydro_b"/>
</dbReference>
<dbReference type="Proteomes" id="UP000479114">
    <property type="component" value="Chromosome"/>
</dbReference>
<organism evidence="3 4">
    <name type="scientific">Paenibacillus rhizovicinus</name>
    <dbReference type="NCBI Taxonomy" id="2704463"/>
    <lineage>
        <taxon>Bacteria</taxon>
        <taxon>Bacillati</taxon>
        <taxon>Bacillota</taxon>
        <taxon>Bacilli</taxon>
        <taxon>Bacillales</taxon>
        <taxon>Paenibacillaceae</taxon>
        <taxon>Paenibacillus</taxon>
    </lineage>
</organism>
<dbReference type="Gene3D" id="2.60.40.1180">
    <property type="entry name" value="Golgi alpha-mannosidase II"/>
    <property type="match status" value="1"/>
</dbReference>
<dbReference type="AlphaFoldDB" id="A0A6C0P814"/>
<dbReference type="GO" id="GO:0004553">
    <property type="term" value="F:hydrolase activity, hydrolyzing O-glycosyl compounds"/>
    <property type="evidence" value="ECO:0007669"/>
    <property type="project" value="InterPro"/>
</dbReference>
<dbReference type="Gene3D" id="3.20.20.80">
    <property type="entry name" value="Glycosidases"/>
    <property type="match status" value="1"/>
</dbReference>
<dbReference type="GO" id="GO:0030246">
    <property type="term" value="F:carbohydrate binding"/>
    <property type="evidence" value="ECO:0007669"/>
    <property type="project" value="InterPro"/>
</dbReference>
<dbReference type="InterPro" id="IPR008965">
    <property type="entry name" value="CBM2/CBM3_carb-bd_dom_sf"/>
</dbReference>
<dbReference type="Pfam" id="PF07679">
    <property type="entry name" value="I-set"/>
    <property type="match status" value="1"/>
</dbReference>
<dbReference type="PROSITE" id="PS00018">
    <property type="entry name" value="EF_HAND_1"/>
    <property type="match status" value="1"/>
</dbReference>
<dbReference type="InterPro" id="IPR010502">
    <property type="entry name" value="Carb-bd_dom_fam9"/>
</dbReference>
<dbReference type="InterPro" id="IPR036179">
    <property type="entry name" value="Ig-like_dom_sf"/>
</dbReference>
<dbReference type="SUPFAM" id="SSF49384">
    <property type="entry name" value="Carbohydrate-binding domain"/>
    <property type="match status" value="2"/>
</dbReference>
<dbReference type="SUPFAM" id="SSF49344">
    <property type="entry name" value="CBD9-like"/>
    <property type="match status" value="1"/>
</dbReference>
<dbReference type="InterPro" id="IPR002102">
    <property type="entry name" value="Cohesin_dom"/>
</dbReference>
<dbReference type="InterPro" id="IPR013783">
    <property type="entry name" value="Ig-like_fold"/>
</dbReference>
<dbReference type="InterPro" id="IPR018247">
    <property type="entry name" value="EF_Hand_1_Ca_BS"/>
</dbReference>
<dbReference type="RefSeq" id="WP_162644879.1">
    <property type="nucleotide sequence ID" value="NZ_CP048286.1"/>
</dbReference>
<dbReference type="InterPro" id="IPR017853">
    <property type="entry name" value="GH"/>
</dbReference>
<protein>
    <recommendedName>
        <fullName evidence="2">Ig-like domain-containing protein</fullName>
    </recommendedName>
</protein>
<dbReference type="Gene3D" id="1.10.1330.10">
    <property type="entry name" value="Dockerin domain"/>
    <property type="match status" value="1"/>
</dbReference>
<dbReference type="SUPFAM" id="SSF48726">
    <property type="entry name" value="Immunoglobulin"/>
    <property type="match status" value="1"/>
</dbReference>
<dbReference type="SUPFAM" id="SSF63446">
    <property type="entry name" value="Type I dockerin domain"/>
    <property type="match status" value="1"/>
</dbReference>
<dbReference type="SUPFAM" id="SSF51445">
    <property type="entry name" value="(Trans)glycosidases"/>
    <property type="match status" value="1"/>
</dbReference>
<evidence type="ECO:0000313" key="4">
    <source>
        <dbReference type="Proteomes" id="UP000479114"/>
    </source>
</evidence>
<dbReference type="GO" id="GO:0000272">
    <property type="term" value="P:polysaccharide catabolic process"/>
    <property type="evidence" value="ECO:0007669"/>
    <property type="project" value="InterPro"/>
</dbReference>
<feature type="chain" id="PRO_5039541383" description="Ig-like domain-containing protein" evidence="1">
    <location>
        <begin position="23"/>
        <end position="1100"/>
    </location>
</feature>
<dbReference type="Gene3D" id="2.60.40.1190">
    <property type="match status" value="1"/>
</dbReference>
<dbReference type="PROSITE" id="PS50835">
    <property type="entry name" value="IG_LIKE"/>
    <property type="match status" value="1"/>
</dbReference>
<dbReference type="PANTHER" id="PTHR42767">
    <property type="entry name" value="ENDO-BETA-1,6-GALACTANASE"/>
    <property type="match status" value="1"/>
</dbReference>
<gene>
    <name evidence="3" type="ORF">GZH47_30645</name>
</gene>
<dbReference type="PANTHER" id="PTHR42767:SF1">
    <property type="entry name" value="ENDO-BETA-1,6-GALACTANASE-LIKE DOMAIN-CONTAINING PROTEIN"/>
    <property type="match status" value="1"/>
</dbReference>
<keyword evidence="1" id="KW-0732">Signal</keyword>
<dbReference type="InterPro" id="IPR007110">
    <property type="entry name" value="Ig-like_dom"/>
</dbReference>